<dbReference type="EMBL" id="KB030308">
    <property type="protein sequence ID" value="ELK18633.1"/>
    <property type="molecule type" value="Genomic_DNA"/>
</dbReference>
<evidence type="ECO:0000256" key="1">
    <source>
        <dbReference type="SAM" id="MobiDB-lite"/>
    </source>
</evidence>
<reference evidence="3" key="1">
    <citation type="journal article" date="2013" name="Science">
        <title>Comparative analysis of bat genomes provides insight into the evolution of flight and immunity.</title>
        <authorList>
            <person name="Zhang G."/>
            <person name="Cowled C."/>
            <person name="Shi Z."/>
            <person name="Huang Z."/>
            <person name="Bishop-Lilly K.A."/>
            <person name="Fang X."/>
            <person name="Wynne J.W."/>
            <person name="Xiong Z."/>
            <person name="Baker M.L."/>
            <person name="Zhao W."/>
            <person name="Tachedjian M."/>
            <person name="Zhu Y."/>
            <person name="Zhou P."/>
            <person name="Jiang X."/>
            <person name="Ng J."/>
            <person name="Yang L."/>
            <person name="Wu L."/>
            <person name="Xiao J."/>
            <person name="Feng Y."/>
            <person name="Chen Y."/>
            <person name="Sun X."/>
            <person name="Zhang Y."/>
            <person name="Marsh G.A."/>
            <person name="Crameri G."/>
            <person name="Broder C.C."/>
            <person name="Frey K.G."/>
            <person name="Wang L.F."/>
            <person name="Wang J."/>
        </authorList>
    </citation>
    <scope>NUCLEOTIDE SEQUENCE [LARGE SCALE GENOMIC DNA]</scope>
</reference>
<feature type="region of interest" description="Disordered" evidence="1">
    <location>
        <begin position="1"/>
        <end position="23"/>
    </location>
</feature>
<dbReference type="InParanoid" id="L5L6G3"/>
<dbReference type="AlphaFoldDB" id="L5L6G3"/>
<keyword evidence="3" id="KW-1185">Reference proteome</keyword>
<sequence>MEWERGREGERKKSAGPPDQLTSPQYKFNIITSVMEKIVTAAVYTELFLRCVMPLLTPLRHLICLLGPKLDSILAPGAVETIAGVESADLVRVPGCFVPMGRTSPL</sequence>
<evidence type="ECO:0000313" key="2">
    <source>
        <dbReference type="EMBL" id="ELK18633.1"/>
    </source>
</evidence>
<feature type="compositionally biased region" description="Basic and acidic residues" evidence="1">
    <location>
        <begin position="1"/>
        <end position="13"/>
    </location>
</feature>
<gene>
    <name evidence="2" type="ORF">PAL_GLEAN10007900</name>
</gene>
<proteinExistence type="predicted"/>
<organism evidence="2 3">
    <name type="scientific">Pteropus alecto</name>
    <name type="common">Black flying fox</name>
    <dbReference type="NCBI Taxonomy" id="9402"/>
    <lineage>
        <taxon>Eukaryota</taxon>
        <taxon>Metazoa</taxon>
        <taxon>Chordata</taxon>
        <taxon>Craniata</taxon>
        <taxon>Vertebrata</taxon>
        <taxon>Euteleostomi</taxon>
        <taxon>Mammalia</taxon>
        <taxon>Eutheria</taxon>
        <taxon>Laurasiatheria</taxon>
        <taxon>Chiroptera</taxon>
        <taxon>Yinpterochiroptera</taxon>
        <taxon>Pteropodoidea</taxon>
        <taxon>Pteropodidae</taxon>
        <taxon>Pteropodinae</taxon>
        <taxon>Pteropus</taxon>
    </lineage>
</organism>
<evidence type="ECO:0000313" key="3">
    <source>
        <dbReference type="Proteomes" id="UP000010552"/>
    </source>
</evidence>
<name>L5L6G3_PTEAL</name>
<protein>
    <submittedName>
        <fullName evidence="2">Uncharacterized protein</fullName>
    </submittedName>
</protein>
<accession>L5L6G3</accession>
<dbReference type="Proteomes" id="UP000010552">
    <property type="component" value="Unassembled WGS sequence"/>
</dbReference>